<dbReference type="Gene3D" id="1.10.510.10">
    <property type="entry name" value="Transferase(Phosphotransferase) domain 1"/>
    <property type="match status" value="1"/>
</dbReference>
<keyword evidence="2" id="KW-0808">Transferase</keyword>
<dbReference type="HOGENOM" id="CLU_1686568_0_0_1"/>
<dbReference type="SUPFAM" id="SSF56112">
    <property type="entry name" value="Protein kinase-like (PK-like)"/>
    <property type="match status" value="1"/>
</dbReference>
<sequence length="156" mass="17177">MIGDPGGRFPEHAVVPAAKFIDFGLTLETPAGLVNNMLKISTRMLDLIARDEVDATRNRSMYNGLETNATEILPAGNGAKYPHLDPDLRDFLARCLARQPKDRPGLDEMLDVTEKAQAKTAGSFPAPQQARETDEALRDVVRRLIYNAETNNANNT</sequence>
<evidence type="ECO:0000313" key="3">
    <source>
        <dbReference type="Proteomes" id="UP000012174"/>
    </source>
</evidence>
<dbReference type="Proteomes" id="UP000012174">
    <property type="component" value="Unassembled WGS sequence"/>
</dbReference>
<dbReference type="KEGG" id="ela:UCREL1_10573"/>
<proteinExistence type="predicted"/>
<evidence type="ECO:0000256" key="1">
    <source>
        <dbReference type="SAM" id="MobiDB-lite"/>
    </source>
</evidence>
<dbReference type="OMA" id="PREKSTY"/>
<dbReference type="EMBL" id="KB707421">
    <property type="protein sequence ID" value="EMR62503.1"/>
    <property type="molecule type" value="Genomic_DNA"/>
</dbReference>
<dbReference type="GO" id="GO:0016301">
    <property type="term" value="F:kinase activity"/>
    <property type="evidence" value="ECO:0007669"/>
    <property type="project" value="UniProtKB-KW"/>
</dbReference>
<feature type="region of interest" description="Disordered" evidence="1">
    <location>
        <begin position="116"/>
        <end position="135"/>
    </location>
</feature>
<keyword evidence="2" id="KW-0418">Kinase</keyword>
<organism evidence="2 3">
    <name type="scientific">Eutypa lata (strain UCR-EL1)</name>
    <name type="common">Grapevine dieback disease fungus</name>
    <name type="synonym">Eutypa armeniacae</name>
    <dbReference type="NCBI Taxonomy" id="1287681"/>
    <lineage>
        <taxon>Eukaryota</taxon>
        <taxon>Fungi</taxon>
        <taxon>Dikarya</taxon>
        <taxon>Ascomycota</taxon>
        <taxon>Pezizomycotina</taxon>
        <taxon>Sordariomycetes</taxon>
        <taxon>Xylariomycetidae</taxon>
        <taxon>Xylariales</taxon>
        <taxon>Diatrypaceae</taxon>
        <taxon>Eutypa</taxon>
    </lineage>
</organism>
<keyword evidence="3" id="KW-1185">Reference proteome</keyword>
<dbReference type="AlphaFoldDB" id="M7SE78"/>
<accession>M7SE78</accession>
<reference evidence="3" key="1">
    <citation type="journal article" date="2013" name="Genome Announc.">
        <title>Draft genome sequence of the grapevine dieback fungus Eutypa lata UCR-EL1.</title>
        <authorList>
            <person name="Blanco-Ulate B."/>
            <person name="Rolshausen P.E."/>
            <person name="Cantu D."/>
        </authorList>
    </citation>
    <scope>NUCLEOTIDE SEQUENCE [LARGE SCALE GENOMIC DNA]</scope>
    <source>
        <strain evidence="3">UCR-EL1</strain>
    </source>
</reference>
<dbReference type="InterPro" id="IPR011009">
    <property type="entry name" value="Kinase-like_dom_sf"/>
</dbReference>
<dbReference type="OrthoDB" id="4767558at2759"/>
<name>M7SE78_EUTLA</name>
<protein>
    <submittedName>
        <fullName evidence="2">Putative kinase domain protein</fullName>
    </submittedName>
</protein>
<evidence type="ECO:0000313" key="2">
    <source>
        <dbReference type="EMBL" id="EMR62503.1"/>
    </source>
</evidence>
<gene>
    <name evidence="2" type="ORF">UCREL1_10573</name>
</gene>